<keyword evidence="2" id="KW-1185">Reference proteome</keyword>
<dbReference type="AlphaFoldDB" id="A0A3D8Q3A2"/>
<gene>
    <name evidence="1" type="ORF">BP5796_13207</name>
</gene>
<dbReference type="OrthoDB" id="10289705at2759"/>
<dbReference type="EMBL" id="PDLN01000028">
    <property type="protein sequence ID" value="RDW56385.1"/>
    <property type="molecule type" value="Genomic_DNA"/>
</dbReference>
<evidence type="ECO:0000313" key="1">
    <source>
        <dbReference type="EMBL" id="RDW56385.1"/>
    </source>
</evidence>
<organism evidence="1 2">
    <name type="scientific">Coleophoma crateriformis</name>
    <dbReference type="NCBI Taxonomy" id="565419"/>
    <lineage>
        <taxon>Eukaryota</taxon>
        <taxon>Fungi</taxon>
        <taxon>Dikarya</taxon>
        <taxon>Ascomycota</taxon>
        <taxon>Pezizomycotina</taxon>
        <taxon>Leotiomycetes</taxon>
        <taxon>Helotiales</taxon>
        <taxon>Dermateaceae</taxon>
        <taxon>Coleophoma</taxon>
    </lineage>
</organism>
<reference evidence="1 2" key="1">
    <citation type="journal article" date="2018" name="IMA Fungus">
        <title>IMA Genome-F 9: Draft genome sequence of Annulohypoxylon stygium, Aspergillus mulundensis, Berkeleyomyces basicola (syn. Thielaviopsis basicola), Ceratocystis smalleyi, two Cercospora beticola strains, Coleophoma cylindrospora, Fusarium fracticaudum, Phialophora cf. hyalina, and Morchella septimelata.</title>
        <authorList>
            <person name="Wingfield B.D."/>
            <person name="Bills G.F."/>
            <person name="Dong Y."/>
            <person name="Huang W."/>
            <person name="Nel W.J."/>
            <person name="Swalarsk-Parry B.S."/>
            <person name="Vaghefi N."/>
            <person name="Wilken P.M."/>
            <person name="An Z."/>
            <person name="de Beer Z.W."/>
            <person name="De Vos L."/>
            <person name="Chen L."/>
            <person name="Duong T.A."/>
            <person name="Gao Y."/>
            <person name="Hammerbacher A."/>
            <person name="Kikkert J.R."/>
            <person name="Li Y."/>
            <person name="Li H."/>
            <person name="Li K."/>
            <person name="Li Q."/>
            <person name="Liu X."/>
            <person name="Ma X."/>
            <person name="Naidoo K."/>
            <person name="Pethybridge S.J."/>
            <person name="Sun J."/>
            <person name="Steenkamp E.T."/>
            <person name="van der Nest M.A."/>
            <person name="van Wyk S."/>
            <person name="Wingfield M.J."/>
            <person name="Xiong C."/>
            <person name="Yue Q."/>
            <person name="Zhang X."/>
        </authorList>
    </citation>
    <scope>NUCLEOTIDE SEQUENCE [LARGE SCALE GENOMIC DNA]</scope>
    <source>
        <strain evidence="1 2">BP5796</strain>
    </source>
</reference>
<accession>A0A3D8Q3A2</accession>
<sequence length="372" mass="42264">MSIVSLLNLVNEINLLFDDYKNIEDAFFCLSGVSGYKNVHDAPESVQDAESDISYLDSTLNMIENLFGATNHSFELPDTEYILSLHAITIPLETHLKNLHTVLQTWPNPPTVQATETFDDIHSRAVRDLSTRIRESQLQLAVWLGESWLLPASLHAGLEASPSEQGYNKETDGEVLEVWENQLLTIPPTLRLSHLVQRLEELILAMSMPHLPHLAGFSEDVKEIKDIVKMVDQRLLVENHLAIDVRHEIMIDVEIKLLLHELKVLPPLSRLSFQRASYLPSTFEYKDIALHHFLEDHQVIFGIILMFLAGNRETAGKEEHEEVALIRNEKGEEIEIVRDDLSQDAIAAVFEKIALHSGATNSWYEVQKSTTR</sequence>
<name>A0A3D8Q3A2_9HELO</name>
<evidence type="ECO:0000313" key="2">
    <source>
        <dbReference type="Proteomes" id="UP000256328"/>
    </source>
</evidence>
<dbReference type="Proteomes" id="UP000256328">
    <property type="component" value="Unassembled WGS sequence"/>
</dbReference>
<proteinExistence type="predicted"/>
<protein>
    <submittedName>
        <fullName evidence="1">Uncharacterized protein</fullName>
    </submittedName>
</protein>
<comment type="caution">
    <text evidence="1">The sequence shown here is derived from an EMBL/GenBank/DDBJ whole genome shotgun (WGS) entry which is preliminary data.</text>
</comment>